<dbReference type="Proteomes" id="UP000241229">
    <property type="component" value="Unassembled WGS sequence"/>
</dbReference>
<evidence type="ECO:0000259" key="5">
    <source>
        <dbReference type="SMART" id="SM00478"/>
    </source>
</evidence>
<dbReference type="SUPFAM" id="SSF48150">
    <property type="entry name" value="DNA-glycosylase"/>
    <property type="match status" value="1"/>
</dbReference>
<dbReference type="AlphaFoldDB" id="A0A2P7RIU7"/>
<dbReference type="Pfam" id="PF00730">
    <property type="entry name" value="HhH-GPD"/>
    <property type="match status" value="1"/>
</dbReference>
<dbReference type="InterPro" id="IPR003265">
    <property type="entry name" value="HhH-GPD_domain"/>
</dbReference>
<reference evidence="6 7" key="1">
    <citation type="submission" date="2018-03" db="EMBL/GenBank/DDBJ databases">
        <title>The draft genome of Mesorhizobium sp. 6GN-30.</title>
        <authorList>
            <person name="Liu L."/>
            <person name="Li L."/>
            <person name="Wang T."/>
            <person name="Zhang X."/>
            <person name="Liang L."/>
        </authorList>
    </citation>
    <scope>NUCLEOTIDE SEQUENCE [LARGE SCALE GENOMIC DNA]</scope>
    <source>
        <strain evidence="6 7">6GN30</strain>
    </source>
</reference>
<dbReference type="Gene3D" id="1.10.1670.40">
    <property type="match status" value="1"/>
</dbReference>
<dbReference type="GO" id="GO:0006307">
    <property type="term" value="P:DNA alkylation repair"/>
    <property type="evidence" value="ECO:0007669"/>
    <property type="project" value="TreeGrafter"/>
</dbReference>
<keyword evidence="4" id="KW-0234">DNA repair</keyword>
<protein>
    <recommendedName>
        <fullName evidence="2">DNA-3-methyladenine glycosylase II</fullName>
        <ecNumber evidence="2">3.2.2.21</ecNumber>
    </recommendedName>
</protein>
<name>A0A2P7RIU7_9HYPH</name>
<dbReference type="SMART" id="SM00478">
    <property type="entry name" value="ENDO3c"/>
    <property type="match status" value="1"/>
</dbReference>
<dbReference type="GO" id="GO:0043916">
    <property type="term" value="F:DNA-7-methylguanine glycosylase activity"/>
    <property type="evidence" value="ECO:0007669"/>
    <property type="project" value="TreeGrafter"/>
</dbReference>
<proteinExistence type="predicted"/>
<evidence type="ECO:0000256" key="1">
    <source>
        <dbReference type="ARBA" id="ARBA00000086"/>
    </source>
</evidence>
<dbReference type="CDD" id="cd00056">
    <property type="entry name" value="ENDO3c"/>
    <property type="match status" value="1"/>
</dbReference>
<comment type="caution">
    <text evidence="6">The sequence shown here is derived from an EMBL/GenBank/DDBJ whole genome shotgun (WGS) entry which is preliminary data.</text>
</comment>
<dbReference type="RefSeq" id="WP_106775649.1">
    <property type="nucleotide sequence ID" value="NZ_PXYK01000053.1"/>
</dbReference>
<dbReference type="OrthoDB" id="9785929at2"/>
<dbReference type="GO" id="GO:0008725">
    <property type="term" value="F:DNA-3-methyladenine glycosylase activity"/>
    <property type="evidence" value="ECO:0007669"/>
    <property type="project" value="TreeGrafter"/>
</dbReference>
<dbReference type="GO" id="GO:0005737">
    <property type="term" value="C:cytoplasm"/>
    <property type="evidence" value="ECO:0007669"/>
    <property type="project" value="TreeGrafter"/>
</dbReference>
<dbReference type="Gene3D" id="1.10.340.30">
    <property type="entry name" value="Hypothetical protein, domain 2"/>
    <property type="match status" value="1"/>
</dbReference>
<dbReference type="EMBL" id="PXYK01000053">
    <property type="protein sequence ID" value="PSJ50143.1"/>
    <property type="molecule type" value="Genomic_DNA"/>
</dbReference>
<evidence type="ECO:0000313" key="6">
    <source>
        <dbReference type="EMBL" id="PSJ50143.1"/>
    </source>
</evidence>
<keyword evidence="6" id="KW-0326">Glycosidase</keyword>
<feature type="domain" description="HhH-GPD" evidence="5">
    <location>
        <begin position="51"/>
        <end position="202"/>
    </location>
</feature>
<organism evidence="6 7">
    <name type="scientific">Kumtagia ephedrae</name>
    <dbReference type="NCBI Taxonomy" id="2116701"/>
    <lineage>
        <taxon>Bacteria</taxon>
        <taxon>Pseudomonadati</taxon>
        <taxon>Pseudomonadota</taxon>
        <taxon>Alphaproteobacteria</taxon>
        <taxon>Hyphomicrobiales</taxon>
        <taxon>Phyllobacteriaceae</taxon>
        <taxon>Kumtagia</taxon>
    </lineage>
</organism>
<keyword evidence="7" id="KW-1185">Reference proteome</keyword>
<dbReference type="EC" id="3.2.2.21" evidence="2"/>
<evidence type="ECO:0000256" key="4">
    <source>
        <dbReference type="ARBA" id="ARBA00023204"/>
    </source>
</evidence>
<evidence type="ECO:0000313" key="7">
    <source>
        <dbReference type="Proteomes" id="UP000241229"/>
    </source>
</evidence>
<keyword evidence="3" id="KW-0227">DNA damage</keyword>
<dbReference type="PANTHER" id="PTHR43003:SF13">
    <property type="entry name" value="DNA-3-METHYLADENINE GLYCOSYLASE 2"/>
    <property type="match status" value="1"/>
</dbReference>
<comment type="catalytic activity">
    <reaction evidence="1">
        <text>Hydrolysis of alkylated DNA, releasing 3-methyladenine, 3-methylguanine, 7-methylguanine and 7-methyladenine.</text>
        <dbReference type="EC" id="3.2.2.21"/>
    </reaction>
</comment>
<gene>
    <name evidence="6" type="ORF">C7I84_28820</name>
</gene>
<keyword evidence="6" id="KW-0378">Hydrolase</keyword>
<accession>A0A2P7RIU7</accession>
<evidence type="ECO:0000256" key="2">
    <source>
        <dbReference type="ARBA" id="ARBA00012000"/>
    </source>
</evidence>
<dbReference type="GO" id="GO:0006285">
    <property type="term" value="P:base-excision repair, AP site formation"/>
    <property type="evidence" value="ECO:0007669"/>
    <property type="project" value="TreeGrafter"/>
</dbReference>
<dbReference type="GO" id="GO:0032993">
    <property type="term" value="C:protein-DNA complex"/>
    <property type="evidence" value="ECO:0007669"/>
    <property type="project" value="TreeGrafter"/>
</dbReference>
<dbReference type="GO" id="GO:0032131">
    <property type="term" value="F:alkylated DNA binding"/>
    <property type="evidence" value="ECO:0007669"/>
    <property type="project" value="TreeGrafter"/>
</dbReference>
<dbReference type="PANTHER" id="PTHR43003">
    <property type="entry name" value="DNA-3-METHYLADENINE GLYCOSYLASE"/>
    <property type="match status" value="1"/>
</dbReference>
<evidence type="ECO:0000256" key="3">
    <source>
        <dbReference type="ARBA" id="ARBA00022763"/>
    </source>
</evidence>
<sequence>MHRIATLADVAAGLDALAGLDPRLVAVRRVAGEVPLRLIEPGFGSLASIIVSQQVSRASADAIFGRFAKLLDPLTPQAVLDAGEAVFREAGFSRPKQRAMLSAAAAVADGLDLVHLCELPAEDAIGRLTAVPGIGPWTAECYLLFAAGHPDIFPARDVALQAAVGHAFGLAARPGEKALAGIAESWAPWRGIASRLFWAYYRETKGRDAAPLAQNLEKT</sequence>
<dbReference type="InterPro" id="IPR011257">
    <property type="entry name" value="DNA_glycosylase"/>
</dbReference>
<dbReference type="InterPro" id="IPR051912">
    <property type="entry name" value="Alkylbase_DNA_Glycosylase/TA"/>
</dbReference>